<evidence type="ECO:0008006" key="8">
    <source>
        <dbReference type="Google" id="ProtNLM"/>
    </source>
</evidence>
<organism evidence="6 7">
    <name type="scientific">Solanum pinnatisectum</name>
    <name type="common">tansyleaf nightshade</name>
    <dbReference type="NCBI Taxonomy" id="50273"/>
    <lineage>
        <taxon>Eukaryota</taxon>
        <taxon>Viridiplantae</taxon>
        <taxon>Streptophyta</taxon>
        <taxon>Embryophyta</taxon>
        <taxon>Tracheophyta</taxon>
        <taxon>Spermatophyta</taxon>
        <taxon>Magnoliopsida</taxon>
        <taxon>eudicotyledons</taxon>
        <taxon>Gunneridae</taxon>
        <taxon>Pentapetalae</taxon>
        <taxon>asterids</taxon>
        <taxon>lamiids</taxon>
        <taxon>Solanales</taxon>
        <taxon>Solanaceae</taxon>
        <taxon>Solanoideae</taxon>
        <taxon>Solaneae</taxon>
        <taxon>Solanum</taxon>
    </lineage>
</organism>
<dbReference type="PANTHER" id="PTHR31920:SF108">
    <property type="entry name" value="B3 DOMAIN-CONTAINING TRANSCRIPTION FACTOR VRN1-LIKE"/>
    <property type="match status" value="1"/>
</dbReference>
<proteinExistence type="predicted"/>
<dbReference type="Proteomes" id="UP001311915">
    <property type="component" value="Unassembled WGS sequence"/>
</dbReference>
<keyword evidence="3" id="KW-0238">DNA-binding</keyword>
<evidence type="ECO:0000256" key="1">
    <source>
        <dbReference type="ARBA" id="ARBA00004123"/>
    </source>
</evidence>
<dbReference type="Gene3D" id="2.40.330.10">
    <property type="entry name" value="DNA-binding pseudobarrel domain"/>
    <property type="match status" value="1"/>
</dbReference>
<keyword evidence="2" id="KW-0805">Transcription regulation</keyword>
<dbReference type="PANTHER" id="PTHR31920">
    <property type="entry name" value="B3 DOMAIN-CONTAINING"/>
    <property type="match status" value="1"/>
</dbReference>
<dbReference type="GO" id="GO:0003677">
    <property type="term" value="F:DNA binding"/>
    <property type="evidence" value="ECO:0007669"/>
    <property type="project" value="UniProtKB-KW"/>
</dbReference>
<evidence type="ECO:0000256" key="3">
    <source>
        <dbReference type="ARBA" id="ARBA00023125"/>
    </source>
</evidence>
<name>A0AAV9LNF2_9SOLN</name>
<dbReference type="EMBL" id="JAWPEI010000005">
    <property type="protein sequence ID" value="KAK4727038.1"/>
    <property type="molecule type" value="Genomic_DNA"/>
</dbReference>
<comment type="caution">
    <text evidence="6">The sequence shown here is derived from an EMBL/GenBank/DDBJ whole genome shotgun (WGS) entry which is preliminary data.</text>
</comment>
<reference evidence="6 7" key="1">
    <citation type="submission" date="2023-10" db="EMBL/GenBank/DDBJ databases">
        <title>Genome-Wide Identification Analysis in wild type Solanum Pinnatisectum Reveals Some Genes Defensing Phytophthora Infestans.</title>
        <authorList>
            <person name="Sun C."/>
        </authorList>
    </citation>
    <scope>NUCLEOTIDE SEQUENCE [LARGE SCALE GENOMIC DNA]</scope>
    <source>
        <strain evidence="6">LQN</strain>
        <tissue evidence="6">Leaf</tissue>
    </source>
</reference>
<dbReference type="InterPro" id="IPR015300">
    <property type="entry name" value="DNA-bd_pseudobarrel_sf"/>
</dbReference>
<comment type="subcellular location">
    <subcellularLocation>
        <location evidence="1">Nucleus</location>
    </subcellularLocation>
</comment>
<keyword evidence="7" id="KW-1185">Reference proteome</keyword>
<protein>
    <recommendedName>
        <fullName evidence="8">TF-B3 domain-containing protein</fullName>
    </recommendedName>
</protein>
<accession>A0AAV9LNF2</accession>
<evidence type="ECO:0000256" key="2">
    <source>
        <dbReference type="ARBA" id="ARBA00023015"/>
    </source>
</evidence>
<evidence type="ECO:0000256" key="4">
    <source>
        <dbReference type="ARBA" id="ARBA00023163"/>
    </source>
</evidence>
<evidence type="ECO:0000256" key="5">
    <source>
        <dbReference type="ARBA" id="ARBA00023242"/>
    </source>
</evidence>
<evidence type="ECO:0000313" key="7">
    <source>
        <dbReference type="Proteomes" id="UP001311915"/>
    </source>
</evidence>
<dbReference type="AlphaFoldDB" id="A0AAV9LNF2"/>
<keyword evidence="5" id="KW-0539">Nucleus</keyword>
<dbReference type="SUPFAM" id="SSF101936">
    <property type="entry name" value="DNA-binding pseudobarrel domain"/>
    <property type="match status" value="1"/>
</dbReference>
<gene>
    <name evidence="6" type="ORF">R3W88_031955</name>
</gene>
<evidence type="ECO:0000313" key="6">
    <source>
        <dbReference type="EMBL" id="KAK4727038.1"/>
    </source>
</evidence>
<dbReference type="GO" id="GO:0005634">
    <property type="term" value="C:nucleus"/>
    <property type="evidence" value="ECO:0007669"/>
    <property type="project" value="UniProtKB-SubCell"/>
</dbReference>
<keyword evidence="4" id="KW-0804">Transcription</keyword>
<dbReference type="InterPro" id="IPR050655">
    <property type="entry name" value="Plant_B3_domain"/>
</dbReference>
<sequence length="154" mass="17820">MVNKFRRQIGEVSSISNISQPRFCKIIFRFASRYCKNILNPVYLEVPSAEAWEVELEHSEGNIWLAEGWKDFIISEDCEEHEQQSNIVTSKRKAERDEGIADMYFMRNSGNLMLIKVTSFWTIKLKYGDVCVLEVINDTKHSFTIFPGISDGTN</sequence>